<protein>
    <submittedName>
        <fullName evidence="2">Uncharacterized protein</fullName>
    </submittedName>
</protein>
<dbReference type="Proteomes" id="UP001218218">
    <property type="component" value="Unassembled WGS sequence"/>
</dbReference>
<name>A0AAD7F2S0_9AGAR</name>
<accession>A0AAD7F2S0</accession>
<reference evidence="2" key="1">
    <citation type="submission" date="2023-03" db="EMBL/GenBank/DDBJ databases">
        <title>Massive genome expansion in bonnet fungi (Mycena s.s.) driven by repeated elements and novel gene families across ecological guilds.</title>
        <authorList>
            <consortium name="Lawrence Berkeley National Laboratory"/>
            <person name="Harder C.B."/>
            <person name="Miyauchi S."/>
            <person name="Viragh M."/>
            <person name="Kuo A."/>
            <person name="Thoen E."/>
            <person name="Andreopoulos B."/>
            <person name="Lu D."/>
            <person name="Skrede I."/>
            <person name="Drula E."/>
            <person name="Henrissat B."/>
            <person name="Morin E."/>
            <person name="Kohler A."/>
            <person name="Barry K."/>
            <person name="LaButti K."/>
            <person name="Morin E."/>
            <person name="Salamov A."/>
            <person name="Lipzen A."/>
            <person name="Mereny Z."/>
            <person name="Hegedus B."/>
            <person name="Baldrian P."/>
            <person name="Stursova M."/>
            <person name="Weitz H."/>
            <person name="Taylor A."/>
            <person name="Grigoriev I.V."/>
            <person name="Nagy L.G."/>
            <person name="Martin F."/>
            <person name="Kauserud H."/>
        </authorList>
    </citation>
    <scope>NUCLEOTIDE SEQUENCE</scope>
    <source>
        <strain evidence="2">CBHHK002</strain>
    </source>
</reference>
<comment type="caution">
    <text evidence="2">The sequence shown here is derived from an EMBL/GenBank/DDBJ whole genome shotgun (WGS) entry which is preliminary data.</text>
</comment>
<dbReference type="AlphaFoldDB" id="A0AAD7F2S0"/>
<organism evidence="2 3">
    <name type="scientific">Mycena albidolilacea</name>
    <dbReference type="NCBI Taxonomy" id="1033008"/>
    <lineage>
        <taxon>Eukaryota</taxon>
        <taxon>Fungi</taxon>
        <taxon>Dikarya</taxon>
        <taxon>Basidiomycota</taxon>
        <taxon>Agaricomycotina</taxon>
        <taxon>Agaricomycetes</taxon>
        <taxon>Agaricomycetidae</taxon>
        <taxon>Agaricales</taxon>
        <taxon>Marasmiineae</taxon>
        <taxon>Mycenaceae</taxon>
        <taxon>Mycena</taxon>
    </lineage>
</organism>
<gene>
    <name evidence="2" type="ORF">DFH08DRAFT_950983</name>
</gene>
<evidence type="ECO:0000313" key="2">
    <source>
        <dbReference type="EMBL" id="KAJ7362745.1"/>
    </source>
</evidence>
<feature type="region of interest" description="Disordered" evidence="1">
    <location>
        <begin position="474"/>
        <end position="495"/>
    </location>
</feature>
<keyword evidence="3" id="KW-1185">Reference proteome</keyword>
<proteinExistence type="predicted"/>
<evidence type="ECO:0000256" key="1">
    <source>
        <dbReference type="SAM" id="MobiDB-lite"/>
    </source>
</evidence>
<evidence type="ECO:0000313" key="3">
    <source>
        <dbReference type="Proteomes" id="UP001218218"/>
    </source>
</evidence>
<dbReference type="EMBL" id="JARIHO010000004">
    <property type="protein sequence ID" value="KAJ7362745.1"/>
    <property type="molecule type" value="Genomic_DNA"/>
</dbReference>
<sequence>MSLRMLYILSASGKRDLPDDTAHQWTGTWVTPEQKERFLNSETTGFFFETWPSKALFVAGTTPVGQYPVFINETLLMAIRWSQRPDVRLEILSFGTFVSIALLRDGQALRAYGNAFDIVYGGLEYTIDTVEAGHFRSRAEEMQFIGRMEELSHSVFVWPPPRQSLFYRQKLQLSAHLDVVAALRTHTNRPSTYILDDIKQFTRFTVLKREGSCESRHRYFYDRTSGPKKSKACLTHNLKILDGRKVDATDLDARHGMLWLVQDFVEALKLYGEYRVFVVGGKIVSVVGTTPADGGDWVVKDCHAVYGLTELIYQVNKNPEPLDVLVRRGGSTEQCAKAMQGLYQFVSQTLDGLVAEAERNLDGPSQLRDFARVDVSFMTKGNGEAGFDYFVNEIELGGNGVCMFSAYSNAAEMVMDELFGVILARHENHLGIQIPIPKQVVYGISLVLPPPVGFFILDLYDLSDHHPRWHLLSHRKRKPQEKRPPVGSVEKLGMT</sequence>